<proteinExistence type="predicted"/>
<accession>A0A8I2YHF9</accession>
<sequence>MHPEWYARFVKSRRCYVNARRLLAKHSAEGALPDLESYVEQKRDASGWRMALEMVQYAGDTHVSDAFLGDALLRQLHDHACDIAAWSEDIVSCAKGLPRKHEANIVTILMRERNVPLECAVSAAGTLVKQSVEAFLATEEGLLLVPDFAADHEVRRYLRGVRDWIAGSVNWLYETQLFLGEKGNEVRAFGWVFIPVPP</sequence>
<name>A0A8I2YHF9_9AGAM</name>
<keyword evidence="2" id="KW-1185">Reference proteome</keyword>
<reference evidence="1" key="1">
    <citation type="submission" date="2021-03" db="EMBL/GenBank/DDBJ databases">
        <title>Evolutionary innovations through gain and loss of genes in the ectomycorrhizal Boletales.</title>
        <authorList>
            <person name="Wu G."/>
            <person name="Miyauchi S."/>
            <person name="Morin E."/>
            <person name="Yang Z.-L."/>
            <person name="Xu J."/>
            <person name="Martin F.M."/>
        </authorList>
    </citation>
    <scope>NUCLEOTIDE SEQUENCE</scope>
    <source>
        <strain evidence="1">BR01</strain>
    </source>
</reference>
<gene>
    <name evidence="1" type="ORF">JVT61DRAFT_9194</name>
</gene>
<dbReference type="InterPro" id="IPR008949">
    <property type="entry name" value="Isoprenoid_synthase_dom_sf"/>
</dbReference>
<dbReference type="EMBL" id="JAGFBS010000032">
    <property type="protein sequence ID" value="KAG6371832.1"/>
    <property type="molecule type" value="Genomic_DNA"/>
</dbReference>
<organism evidence="1 2">
    <name type="scientific">Boletus reticuloceps</name>
    <dbReference type="NCBI Taxonomy" id="495285"/>
    <lineage>
        <taxon>Eukaryota</taxon>
        <taxon>Fungi</taxon>
        <taxon>Dikarya</taxon>
        <taxon>Basidiomycota</taxon>
        <taxon>Agaricomycotina</taxon>
        <taxon>Agaricomycetes</taxon>
        <taxon>Agaricomycetidae</taxon>
        <taxon>Boletales</taxon>
        <taxon>Boletineae</taxon>
        <taxon>Boletaceae</taxon>
        <taxon>Boletoideae</taxon>
        <taxon>Boletus</taxon>
    </lineage>
</organism>
<dbReference type="Proteomes" id="UP000683000">
    <property type="component" value="Unassembled WGS sequence"/>
</dbReference>
<dbReference type="AlphaFoldDB" id="A0A8I2YHF9"/>
<evidence type="ECO:0000313" key="1">
    <source>
        <dbReference type="EMBL" id="KAG6371832.1"/>
    </source>
</evidence>
<dbReference type="Gene3D" id="1.10.600.10">
    <property type="entry name" value="Farnesyl Diphosphate Synthase"/>
    <property type="match status" value="1"/>
</dbReference>
<dbReference type="SUPFAM" id="SSF48576">
    <property type="entry name" value="Terpenoid synthases"/>
    <property type="match status" value="1"/>
</dbReference>
<comment type="caution">
    <text evidence="1">The sequence shown here is derived from an EMBL/GenBank/DDBJ whole genome shotgun (WGS) entry which is preliminary data.</text>
</comment>
<protein>
    <submittedName>
        <fullName evidence="1">Isoprenoid synthase domain-containing protein</fullName>
    </submittedName>
</protein>
<dbReference type="Pfam" id="PF19086">
    <property type="entry name" value="Terpene_syn_C_2"/>
    <property type="match status" value="1"/>
</dbReference>
<evidence type="ECO:0000313" key="2">
    <source>
        <dbReference type="Proteomes" id="UP000683000"/>
    </source>
</evidence>
<dbReference type="OrthoDB" id="2861623at2759"/>